<dbReference type="NCBIfam" id="TIGR00096">
    <property type="entry name" value="16S rRNA (cytidine(1402)-2'-O)-methyltransferase"/>
    <property type="match status" value="1"/>
</dbReference>
<dbReference type="Pfam" id="PF00590">
    <property type="entry name" value="TP_methylase"/>
    <property type="match status" value="1"/>
</dbReference>
<evidence type="ECO:0000256" key="2">
    <source>
        <dbReference type="ARBA" id="ARBA00022552"/>
    </source>
</evidence>
<feature type="domain" description="Tetrapyrrole methylase" evidence="7">
    <location>
        <begin position="14"/>
        <end position="212"/>
    </location>
</feature>
<dbReference type="RefSeq" id="WP_051988935.1">
    <property type="nucleotide sequence ID" value="NZ_CCRF01000001.1"/>
</dbReference>
<evidence type="ECO:0000256" key="3">
    <source>
        <dbReference type="ARBA" id="ARBA00022603"/>
    </source>
</evidence>
<dbReference type="InterPro" id="IPR000878">
    <property type="entry name" value="4pyrrol_Mease"/>
</dbReference>
<evidence type="ECO:0000256" key="1">
    <source>
        <dbReference type="ARBA" id="ARBA00022490"/>
    </source>
</evidence>
<accession>A0A090IQK5</accession>
<dbReference type="PROSITE" id="PS01296">
    <property type="entry name" value="RSMI"/>
    <property type="match status" value="1"/>
</dbReference>
<evidence type="ECO:0000256" key="5">
    <source>
        <dbReference type="ARBA" id="ARBA00022691"/>
    </source>
</evidence>
<proteinExistence type="inferred from homology"/>
<dbReference type="HAMAP" id="MF_01877">
    <property type="entry name" value="16SrRNA_methyltr_I"/>
    <property type="match status" value="1"/>
</dbReference>
<evidence type="ECO:0000256" key="6">
    <source>
        <dbReference type="HAMAP-Rule" id="MF_01877"/>
    </source>
</evidence>
<keyword evidence="9" id="KW-1185">Reference proteome</keyword>
<keyword evidence="4 6" id="KW-0808">Transferase</keyword>
<name>A0A090IQK5_9BACI</name>
<keyword evidence="3 6" id="KW-0489">Methyltransferase</keyword>
<protein>
    <recommendedName>
        <fullName evidence="6">Ribosomal RNA small subunit methyltransferase I</fullName>
        <ecNumber evidence="6">2.1.1.198</ecNumber>
    </recommendedName>
    <alternativeName>
        <fullName evidence="6">16S rRNA 2'-O-ribose C1402 methyltransferase</fullName>
    </alternativeName>
    <alternativeName>
        <fullName evidence="6">rRNA (cytidine-2'-O-)-methyltransferase RsmI</fullName>
    </alternativeName>
</protein>
<dbReference type="Gene3D" id="3.30.950.10">
    <property type="entry name" value="Methyltransferase, Cobalt-precorrin-4 Transmethylase, Domain 2"/>
    <property type="match status" value="1"/>
</dbReference>
<evidence type="ECO:0000259" key="7">
    <source>
        <dbReference type="Pfam" id="PF00590"/>
    </source>
</evidence>
<dbReference type="Gene3D" id="3.40.1010.10">
    <property type="entry name" value="Cobalt-precorrin-4 Transmethylase, Domain 1"/>
    <property type="match status" value="1"/>
</dbReference>
<evidence type="ECO:0000313" key="8">
    <source>
        <dbReference type="EMBL" id="CED99907.1"/>
    </source>
</evidence>
<dbReference type="GO" id="GO:0070677">
    <property type="term" value="F:rRNA (cytosine-2'-O-)-methyltransferase activity"/>
    <property type="evidence" value="ECO:0007669"/>
    <property type="project" value="UniProtKB-UniRule"/>
</dbReference>
<dbReference type="EMBL" id="CCRF01000001">
    <property type="protein sequence ID" value="CED99907.1"/>
    <property type="molecule type" value="Genomic_DNA"/>
</dbReference>
<dbReference type="CDD" id="cd11648">
    <property type="entry name" value="RsmI"/>
    <property type="match status" value="1"/>
</dbReference>
<dbReference type="GeneID" id="92959196"/>
<dbReference type="SUPFAM" id="SSF53790">
    <property type="entry name" value="Tetrapyrrole methylase"/>
    <property type="match status" value="1"/>
</dbReference>
<keyword evidence="5 6" id="KW-0949">S-adenosyl-L-methionine</keyword>
<dbReference type="EC" id="2.1.1.198" evidence="6"/>
<dbReference type="PIRSF" id="PIRSF005917">
    <property type="entry name" value="MTase_YraL"/>
    <property type="match status" value="1"/>
</dbReference>
<sequence length="301" mass="34353">MNIQKSFLKDKGILYIVPTPIGNLEDMTFRAIRILKEVDLIAAEDTRNTKKLMNYFDIPTNLTSYHEHNKESSGKYLIEQLLEGKTVALVSDAGMPAISDPGYELVHQAVNKGIPVVSIPGANAALTALTASGIRPQPFYFYGFLSRKKKERDDELKKLKAMDATLIFYEAPHRLTETVQALYEVFGKRQAAICRELTKKYEEFIRGSLAELVDWVNKNEIRGEFCIVVEGNPETGTNSQEDIFWHSMDVIEHVDYYINLGDPSKEAIKKAAKDRGLQKRDVYHLYHVKKVEKSDRNNFME</sequence>
<dbReference type="FunFam" id="3.30.950.10:FF:000002">
    <property type="entry name" value="Ribosomal RNA small subunit methyltransferase I"/>
    <property type="match status" value="1"/>
</dbReference>
<dbReference type="PANTHER" id="PTHR46111">
    <property type="entry name" value="RIBOSOMAL RNA SMALL SUBUNIT METHYLTRANSFERASE I"/>
    <property type="match status" value="1"/>
</dbReference>
<dbReference type="InterPro" id="IPR014777">
    <property type="entry name" value="4pyrrole_Mease_sub1"/>
</dbReference>
<comment type="function">
    <text evidence="6">Catalyzes the 2'-O-methylation of the ribose of cytidine 1402 (C1402) in 16S rRNA.</text>
</comment>
<dbReference type="InterPro" id="IPR035996">
    <property type="entry name" value="4pyrrol_Methylase_sf"/>
</dbReference>
<comment type="catalytic activity">
    <reaction evidence="6">
        <text>cytidine(1402) in 16S rRNA + S-adenosyl-L-methionine = 2'-O-methylcytidine(1402) in 16S rRNA + S-adenosyl-L-homocysteine + H(+)</text>
        <dbReference type="Rhea" id="RHEA:42924"/>
        <dbReference type="Rhea" id="RHEA-COMP:10285"/>
        <dbReference type="Rhea" id="RHEA-COMP:10286"/>
        <dbReference type="ChEBI" id="CHEBI:15378"/>
        <dbReference type="ChEBI" id="CHEBI:57856"/>
        <dbReference type="ChEBI" id="CHEBI:59789"/>
        <dbReference type="ChEBI" id="CHEBI:74495"/>
        <dbReference type="ChEBI" id="CHEBI:82748"/>
        <dbReference type="EC" id="2.1.1.198"/>
    </reaction>
</comment>
<comment type="subcellular location">
    <subcellularLocation>
        <location evidence="6">Cytoplasm</location>
    </subcellularLocation>
</comment>
<dbReference type="InterPro" id="IPR014776">
    <property type="entry name" value="4pyrrole_Mease_sub2"/>
</dbReference>
<keyword evidence="2 6" id="KW-0698">rRNA processing</keyword>
<keyword evidence="1 6" id="KW-0963">Cytoplasm</keyword>
<gene>
    <name evidence="6 8" type="primary">rsmI</name>
    <name evidence="8" type="ORF">BT1A1_0035</name>
</gene>
<dbReference type="AlphaFoldDB" id="A0A090IQK5"/>
<dbReference type="InterPro" id="IPR008189">
    <property type="entry name" value="rRNA_ssu_MeTfrase_I"/>
</dbReference>
<reference evidence="8 9" key="1">
    <citation type="submission" date="2014-07" db="EMBL/GenBank/DDBJ databases">
        <authorList>
            <person name="Wibberg Daniel"/>
        </authorList>
    </citation>
    <scope>NUCLEOTIDE SEQUENCE [LARGE SCALE GENOMIC DNA]</scope>
</reference>
<evidence type="ECO:0000256" key="4">
    <source>
        <dbReference type="ARBA" id="ARBA00022679"/>
    </source>
</evidence>
<dbReference type="Proteomes" id="UP000040576">
    <property type="component" value="Unassembled WGS sequence"/>
</dbReference>
<comment type="similarity">
    <text evidence="6">Belongs to the methyltransferase superfamily. RsmI family.</text>
</comment>
<dbReference type="InterPro" id="IPR018063">
    <property type="entry name" value="SAM_MeTrfase_RsmI_CS"/>
</dbReference>
<evidence type="ECO:0000313" key="9">
    <source>
        <dbReference type="Proteomes" id="UP000040576"/>
    </source>
</evidence>
<dbReference type="GO" id="GO:0005737">
    <property type="term" value="C:cytoplasm"/>
    <property type="evidence" value="ECO:0007669"/>
    <property type="project" value="UniProtKB-SubCell"/>
</dbReference>
<dbReference type="FunFam" id="3.40.1010.10:FF:000002">
    <property type="entry name" value="Ribosomal RNA small subunit methyltransferase I"/>
    <property type="match status" value="1"/>
</dbReference>
<dbReference type="PANTHER" id="PTHR46111:SF1">
    <property type="entry name" value="RIBOSOMAL RNA SMALL SUBUNIT METHYLTRANSFERASE I"/>
    <property type="match status" value="1"/>
</dbReference>
<organism evidence="8 9">
    <name type="scientific">Caldibacillus thermoamylovorans</name>
    <dbReference type="NCBI Taxonomy" id="35841"/>
    <lineage>
        <taxon>Bacteria</taxon>
        <taxon>Bacillati</taxon>
        <taxon>Bacillota</taxon>
        <taxon>Bacilli</taxon>
        <taxon>Bacillales</taxon>
        <taxon>Bacillaceae</taxon>
        <taxon>Caldibacillus</taxon>
    </lineage>
</organism>